<comment type="caution">
    <text evidence="1">The sequence shown here is derived from an EMBL/GenBank/DDBJ whole genome shotgun (WGS) entry which is preliminary data.</text>
</comment>
<keyword evidence="2" id="KW-1185">Reference proteome</keyword>
<dbReference type="EMBL" id="JARK01001405">
    <property type="protein sequence ID" value="EYC07789.1"/>
    <property type="molecule type" value="Genomic_DNA"/>
</dbReference>
<organism evidence="1 2">
    <name type="scientific">Ancylostoma ceylanicum</name>
    <dbReference type="NCBI Taxonomy" id="53326"/>
    <lineage>
        <taxon>Eukaryota</taxon>
        <taxon>Metazoa</taxon>
        <taxon>Ecdysozoa</taxon>
        <taxon>Nematoda</taxon>
        <taxon>Chromadorea</taxon>
        <taxon>Rhabditida</taxon>
        <taxon>Rhabditina</taxon>
        <taxon>Rhabditomorpha</taxon>
        <taxon>Strongyloidea</taxon>
        <taxon>Ancylostomatidae</taxon>
        <taxon>Ancylostomatinae</taxon>
        <taxon>Ancylostoma</taxon>
    </lineage>
</organism>
<reference evidence="2" key="1">
    <citation type="journal article" date="2015" name="Nat. Genet.">
        <title>The genome and transcriptome of the zoonotic hookworm Ancylostoma ceylanicum identify infection-specific gene families.</title>
        <authorList>
            <person name="Schwarz E.M."/>
            <person name="Hu Y."/>
            <person name="Antoshechkin I."/>
            <person name="Miller M.M."/>
            <person name="Sternberg P.W."/>
            <person name="Aroian R.V."/>
        </authorList>
    </citation>
    <scope>NUCLEOTIDE SEQUENCE</scope>
    <source>
        <strain evidence="2">HY135</strain>
    </source>
</reference>
<gene>
    <name evidence="1" type="primary">Acey_s0069.g395</name>
    <name evidence="1" type="ORF">Y032_0069g395</name>
</gene>
<proteinExistence type="predicted"/>
<dbReference type="AlphaFoldDB" id="A0A016TXK3"/>
<name>A0A016TXK3_9BILA</name>
<dbReference type="Proteomes" id="UP000024635">
    <property type="component" value="Unassembled WGS sequence"/>
</dbReference>
<evidence type="ECO:0000313" key="2">
    <source>
        <dbReference type="Proteomes" id="UP000024635"/>
    </source>
</evidence>
<evidence type="ECO:0000313" key="1">
    <source>
        <dbReference type="EMBL" id="EYC07789.1"/>
    </source>
</evidence>
<sequence>MWVFLRHFNVNGCKSPEKEIFDALIVPTSHSVMLVQSISIILTSHSTARLLSRTTYASLYVMRRGTAEWRCCVMQE</sequence>
<accession>A0A016TXK3</accession>
<protein>
    <submittedName>
        <fullName evidence="1">Uncharacterized protein</fullName>
    </submittedName>
</protein>